<dbReference type="PANTHER" id="PTHR39426:SF1">
    <property type="entry name" value="HOMOLOGY TO DEATH-ON-CURING PROTEIN OF PHAGE P1"/>
    <property type="match status" value="1"/>
</dbReference>
<dbReference type="NCBIfam" id="TIGR01550">
    <property type="entry name" value="DOC_P1"/>
    <property type="match status" value="1"/>
</dbReference>
<dbReference type="InterPro" id="IPR003812">
    <property type="entry name" value="Fido"/>
</dbReference>
<dbReference type="AlphaFoldDB" id="A0A1H8UMW2"/>
<name>A0A1H8UMW2_9FIRM</name>
<dbReference type="SUPFAM" id="SSF140931">
    <property type="entry name" value="Fic-like"/>
    <property type="match status" value="1"/>
</dbReference>
<evidence type="ECO:0000313" key="3">
    <source>
        <dbReference type="Proteomes" id="UP000198847"/>
    </source>
</evidence>
<dbReference type="RefSeq" id="WP_091746121.1">
    <property type="nucleotide sequence ID" value="NZ_FODY01000009.1"/>
</dbReference>
<protein>
    <submittedName>
        <fullName evidence="2">Death on curing protein</fullName>
    </submittedName>
</protein>
<proteinExistence type="predicted"/>
<keyword evidence="3" id="KW-1185">Reference proteome</keyword>
<evidence type="ECO:0000259" key="1">
    <source>
        <dbReference type="PROSITE" id="PS51459"/>
    </source>
</evidence>
<dbReference type="STRING" id="112903.SAMN04490178_10947"/>
<dbReference type="PANTHER" id="PTHR39426">
    <property type="entry name" value="HOMOLOGY TO DEATH-ON-CURING PROTEIN OF PHAGE P1"/>
    <property type="match status" value="1"/>
</dbReference>
<organism evidence="2 3">
    <name type="scientific">Propionispora vibrioides</name>
    <dbReference type="NCBI Taxonomy" id="112903"/>
    <lineage>
        <taxon>Bacteria</taxon>
        <taxon>Bacillati</taxon>
        <taxon>Bacillota</taxon>
        <taxon>Negativicutes</taxon>
        <taxon>Selenomonadales</taxon>
        <taxon>Sporomusaceae</taxon>
        <taxon>Propionispora</taxon>
    </lineage>
</organism>
<dbReference type="Proteomes" id="UP000198847">
    <property type="component" value="Unassembled WGS sequence"/>
</dbReference>
<dbReference type="InterPro" id="IPR053737">
    <property type="entry name" value="Type_II_TA_Toxin"/>
</dbReference>
<gene>
    <name evidence="2" type="ORF">SAMN04490178_10947</name>
</gene>
<dbReference type="InterPro" id="IPR036597">
    <property type="entry name" value="Fido-like_dom_sf"/>
</dbReference>
<dbReference type="PIRSF" id="PIRSF018297">
    <property type="entry name" value="Doc"/>
    <property type="match status" value="1"/>
</dbReference>
<dbReference type="EMBL" id="FODY01000009">
    <property type="protein sequence ID" value="SEP04491.1"/>
    <property type="molecule type" value="Genomic_DNA"/>
</dbReference>
<dbReference type="Pfam" id="PF02661">
    <property type="entry name" value="Fic"/>
    <property type="match status" value="1"/>
</dbReference>
<evidence type="ECO:0000313" key="2">
    <source>
        <dbReference type="EMBL" id="SEP04491.1"/>
    </source>
</evidence>
<dbReference type="GO" id="GO:0016301">
    <property type="term" value="F:kinase activity"/>
    <property type="evidence" value="ECO:0007669"/>
    <property type="project" value="InterPro"/>
</dbReference>
<sequence>MRNLSLADIILLHEKVIAKTGGSQGIRDINLIKSGIGRAFATFDGKDLYKTIEAKIAVITHSLISNHGFIDGNKRVGIVAMLLLLKLNGYRLCYSQQELIDLGLGIAAGKFNEHDIQVWITGHRTI</sequence>
<feature type="domain" description="Fido" evidence="1">
    <location>
        <begin position="4"/>
        <end position="122"/>
    </location>
</feature>
<dbReference type="PROSITE" id="PS51459">
    <property type="entry name" value="FIDO"/>
    <property type="match status" value="1"/>
</dbReference>
<dbReference type="InterPro" id="IPR006440">
    <property type="entry name" value="Doc"/>
</dbReference>
<dbReference type="OrthoDB" id="9802752at2"/>
<accession>A0A1H8UMW2</accession>
<reference evidence="2 3" key="1">
    <citation type="submission" date="2016-10" db="EMBL/GenBank/DDBJ databases">
        <authorList>
            <person name="de Groot N.N."/>
        </authorList>
    </citation>
    <scope>NUCLEOTIDE SEQUENCE [LARGE SCALE GENOMIC DNA]</scope>
    <source>
        <strain evidence="2 3">DSM 13305</strain>
    </source>
</reference>
<dbReference type="Gene3D" id="1.20.120.1870">
    <property type="entry name" value="Fic/DOC protein, Fido domain"/>
    <property type="match status" value="1"/>
</dbReference>